<dbReference type="KEGG" id="mri:Mal4_10030"/>
<dbReference type="InterPro" id="IPR036909">
    <property type="entry name" value="Cyt_c-like_dom_sf"/>
</dbReference>
<protein>
    <submittedName>
        <fullName evidence="5">Planctomycete cytochrome C</fullName>
    </submittedName>
</protein>
<dbReference type="OrthoDB" id="127107at2"/>
<feature type="domain" description="DUF1553" evidence="3">
    <location>
        <begin position="607"/>
        <end position="869"/>
    </location>
</feature>
<dbReference type="PANTHER" id="PTHR35889">
    <property type="entry name" value="CYCLOINULO-OLIGOSACCHARIDE FRUCTANOTRANSFERASE-RELATED"/>
    <property type="match status" value="1"/>
</dbReference>
<keyword evidence="6" id="KW-1185">Reference proteome</keyword>
<dbReference type="GO" id="GO:0020037">
    <property type="term" value="F:heme binding"/>
    <property type="evidence" value="ECO:0007669"/>
    <property type="project" value="InterPro"/>
</dbReference>
<dbReference type="Proteomes" id="UP000320496">
    <property type="component" value="Chromosome"/>
</dbReference>
<proteinExistence type="predicted"/>
<feature type="domain" description="DUF1549" evidence="2">
    <location>
        <begin position="205"/>
        <end position="415"/>
    </location>
</feature>
<accession>A0A517Z2K3</accession>
<feature type="domain" description="Cytochrome C Planctomycete-type" evidence="4">
    <location>
        <begin position="59"/>
        <end position="117"/>
    </location>
</feature>
<sequence length="950" mass="107360" precursor="true">MERTLSAQLKLRTTGRLVLCAATIFAGLLTATPARAEEASAEADRIFAVHVLPLMKQKCFACHGNSPDDLKGELDLTSREAVLKGGESGEPTIVPGKPDAGLLLSAIRWEDYEMPPKQNDRLTDAQIEWFAKWVAAGAPWPDAETIARYQRESWESDSGDGMVVETSGGLSDEWTHRRYDPADIWAFLPVPSREEIVVPQGADHPIDAFLNARIHDAGLEPAGSADPVTLIRRATYDLIGLPPTPEETETFVAAWEQNADQAWLELIDRLLASPHYGERWAQHWLDVVRYADTSGFSNDWERSNAWRYRDYVIRSFNADKPYDRFIVEQIAGDELDPDDPEMIVAAGFLRMGPWEHTPMNPNKESRQQYLDDVVNGIGQTFLSTAMRCAKCHDHKFDPLPTRDYYRMYAALATTQLAERPAPYLPVENRHAFDEDRQHVERLLAFATNERDKLYAKREAAAKQWYAEHGRPEDYVPYEVRLKQRNVEKPPRFVGLSTDEQGILKVREQDVRIWTRRLERFQPLAQSVYNGGDLYQTSVRLRMPDPNKGWQMKKAQAMPETAIYAGGSVFAPEEPVTPGVLSGLGLPASASGSPGSDPYALPESMDGRRLALARWIANEDNPLTTRSIVNRLWHYHFGRGIAGNPNNFGATGKKPTHPELLDWLATEFVANGWSIKRMHRLIMTSDAYRRSTAHSNPETLAEKDPTHDLLAVFRPRRLTAEELRDTMLLLSGELNPEMGGLPARPEINMEVALAPRMIQFSLAPAWQPSRTPARRNRRSIYAYRVRGLPDPLMNVFNQPGADESCEMRDAPSVTPQVFTLMNSDVVTKRSIALAVRLENETPSPDRQIEQGYRLITGKGISPALLQKLVAHYEEMSGYHKQHQPERPEYPTQVTRSLVEEFSGDPFEYQEMLDIYEDYVPDVHAADVSPETRALADVCLLLLNSNAFMYVY</sequence>
<evidence type="ECO:0000313" key="5">
    <source>
        <dbReference type="EMBL" id="QDU36714.1"/>
    </source>
</evidence>
<dbReference type="GO" id="GO:0009055">
    <property type="term" value="F:electron transfer activity"/>
    <property type="evidence" value="ECO:0007669"/>
    <property type="project" value="InterPro"/>
</dbReference>
<evidence type="ECO:0000259" key="3">
    <source>
        <dbReference type="Pfam" id="PF07587"/>
    </source>
</evidence>
<dbReference type="InterPro" id="IPR022655">
    <property type="entry name" value="DUF1553"/>
</dbReference>
<feature type="signal peptide" evidence="1">
    <location>
        <begin position="1"/>
        <end position="36"/>
    </location>
</feature>
<name>A0A517Z2K3_9PLAN</name>
<evidence type="ECO:0000313" key="6">
    <source>
        <dbReference type="Proteomes" id="UP000320496"/>
    </source>
</evidence>
<evidence type="ECO:0000259" key="2">
    <source>
        <dbReference type="Pfam" id="PF07583"/>
    </source>
</evidence>
<organism evidence="5 6">
    <name type="scientific">Maioricimonas rarisocia</name>
    <dbReference type="NCBI Taxonomy" id="2528026"/>
    <lineage>
        <taxon>Bacteria</taxon>
        <taxon>Pseudomonadati</taxon>
        <taxon>Planctomycetota</taxon>
        <taxon>Planctomycetia</taxon>
        <taxon>Planctomycetales</taxon>
        <taxon>Planctomycetaceae</taxon>
        <taxon>Maioricimonas</taxon>
    </lineage>
</organism>
<dbReference type="SUPFAM" id="SSF46626">
    <property type="entry name" value="Cytochrome c"/>
    <property type="match status" value="1"/>
</dbReference>
<dbReference type="Pfam" id="PF07587">
    <property type="entry name" value="PSD1"/>
    <property type="match status" value="1"/>
</dbReference>
<evidence type="ECO:0000256" key="1">
    <source>
        <dbReference type="SAM" id="SignalP"/>
    </source>
</evidence>
<dbReference type="InterPro" id="IPR011444">
    <property type="entry name" value="DUF1549"/>
</dbReference>
<gene>
    <name evidence="5" type="ORF">Mal4_10030</name>
</gene>
<evidence type="ECO:0000259" key="4">
    <source>
        <dbReference type="Pfam" id="PF07635"/>
    </source>
</evidence>
<feature type="chain" id="PRO_5021950132" evidence="1">
    <location>
        <begin position="37"/>
        <end position="950"/>
    </location>
</feature>
<keyword evidence="1" id="KW-0732">Signal</keyword>
<dbReference type="PANTHER" id="PTHR35889:SF3">
    <property type="entry name" value="F-BOX DOMAIN-CONTAINING PROTEIN"/>
    <property type="match status" value="1"/>
</dbReference>
<dbReference type="InterPro" id="IPR011429">
    <property type="entry name" value="Cyt_c_Planctomycete-type"/>
</dbReference>
<dbReference type="Pfam" id="PF07583">
    <property type="entry name" value="PSCyt2"/>
    <property type="match status" value="1"/>
</dbReference>
<dbReference type="AlphaFoldDB" id="A0A517Z2K3"/>
<dbReference type="Pfam" id="PF07635">
    <property type="entry name" value="PSCyt1"/>
    <property type="match status" value="1"/>
</dbReference>
<dbReference type="EMBL" id="CP036275">
    <property type="protein sequence ID" value="QDU36714.1"/>
    <property type="molecule type" value="Genomic_DNA"/>
</dbReference>
<reference evidence="5 6" key="1">
    <citation type="submission" date="2019-02" db="EMBL/GenBank/DDBJ databases">
        <title>Deep-cultivation of Planctomycetes and their phenomic and genomic characterization uncovers novel biology.</title>
        <authorList>
            <person name="Wiegand S."/>
            <person name="Jogler M."/>
            <person name="Boedeker C."/>
            <person name="Pinto D."/>
            <person name="Vollmers J."/>
            <person name="Rivas-Marin E."/>
            <person name="Kohn T."/>
            <person name="Peeters S.H."/>
            <person name="Heuer A."/>
            <person name="Rast P."/>
            <person name="Oberbeckmann S."/>
            <person name="Bunk B."/>
            <person name="Jeske O."/>
            <person name="Meyerdierks A."/>
            <person name="Storesund J.E."/>
            <person name="Kallscheuer N."/>
            <person name="Luecker S."/>
            <person name="Lage O.M."/>
            <person name="Pohl T."/>
            <person name="Merkel B.J."/>
            <person name="Hornburger P."/>
            <person name="Mueller R.-W."/>
            <person name="Bruemmer F."/>
            <person name="Labrenz M."/>
            <person name="Spormann A.M."/>
            <person name="Op den Camp H."/>
            <person name="Overmann J."/>
            <person name="Amann R."/>
            <person name="Jetten M.S.M."/>
            <person name="Mascher T."/>
            <person name="Medema M.H."/>
            <person name="Devos D.P."/>
            <person name="Kaster A.-K."/>
            <person name="Ovreas L."/>
            <person name="Rohde M."/>
            <person name="Galperin M.Y."/>
            <person name="Jogler C."/>
        </authorList>
    </citation>
    <scope>NUCLEOTIDE SEQUENCE [LARGE SCALE GENOMIC DNA]</scope>
    <source>
        <strain evidence="5 6">Mal4</strain>
    </source>
</reference>